<keyword evidence="1" id="KW-0812">Transmembrane</keyword>
<dbReference type="Proteomes" id="UP000008795">
    <property type="component" value="Chromosome"/>
</dbReference>
<dbReference type="EMBL" id="FP929033">
    <property type="protein sequence ID" value="CBK65626.1"/>
    <property type="molecule type" value="Genomic_DNA"/>
</dbReference>
<feature type="transmembrane region" description="Helical" evidence="1">
    <location>
        <begin position="54"/>
        <end position="76"/>
    </location>
</feature>
<evidence type="ECO:0000313" key="2">
    <source>
        <dbReference type="EMBL" id="CBK65626.1"/>
    </source>
</evidence>
<name>D6D5X8_9BACE</name>
<organism evidence="2 3">
    <name type="scientific">Bacteroides xylanisolvens XB1A</name>
    <dbReference type="NCBI Taxonomy" id="657309"/>
    <lineage>
        <taxon>Bacteria</taxon>
        <taxon>Pseudomonadati</taxon>
        <taxon>Bacteroidota</taxon>
        <taxon>Bacteroidia</taxon>
        <taxon>Bacteroidales</taxon>
        <taxon>Bacteroidaceae</taxon>
        <taxon>Bacteroides</taxon>
    </lineage>
</organism>
<proteinExistence type="predicted"/>
<feature type="transmembrane region" description="Helical" evidence="1">
    <location>
        <begin position="131"/>
        <end position="153"/>
    </location>
</feature>
<reference evidence="2 3" key="1">
    <citation type="submission" date="2010-03" db="EMBL/GenBank/DDBJ databases">
        <title>The genome sequence of Bacteriodes xylanisolvens XB1A.</title>
        <authorList>
            <consortium name="metaHIT consortium -- http://www.metahit.eu/"/>
            <person name="Pajon A."/>
            <person name="Turner K."/>
            <person name="Parkhill J."/>
            <person name="Bernalier A."/>
        </authorList>
    </citation>
    <scope>NUCLEOTIDE SEQUENCE [LARGE SCALE GENOMIC DNA]</scope>
    <source>
        <strain evidence="2 3">XB1A</strain>
    </source>
</reference>
<reference evidence="2 3" key="2">
    <citation type="submission" date="2010-03" db="EMBL/GenBank/DDBJ databases">
        <authorList>
            <person name="Pajon A."/>
        </authorList>
    </citation>
    <scope>NUCLEOTIDE SEQUENCE [LARGE SCALE GENOMIC DNA]</scope>
    <source>
        <strain evidence="2 3">XB1A</strain>
    </source>
</reference>
<protein>
    <submittedName>
        <fullName evidence="2">Uncharacterized protein</fullName>
    </submittedName>
</protein>
<evidence type="ECO:0000256" key="1">
    <source>
        <dbReference type="SAM" id="Phobius"/>
    </source>
</evidence>
<dbReference type="AlphaFoldDB" id="D6D5X8"/>
<accession>D6D5X8</accession>
<sequence>MLLDKVLVRASPFCFINVLRMNILKQIYEIYEYLFYRTYIWQLRLWGEKRSPEVAGLLLPTSLFTFVFVGPIVGVLHSLEVQNNEELGILLAVIFTFAAHRLFVSDGRYLSIADKYRNETKEKQRQRMKQVWIFLAINLIWVIFCIFLFIKVIPPPSNADTSNKNPSPEYIEMLKDIRDQRPQ</sequence>
<dbReference type="HOGENOM" id="CLU_1623877_0_0_10"/>
<evidence type="ECO:0000313" key="3">
    <source>
        <dbReference type="Proteomes" id="UP000008795"/>
    </source>
</evidence>
<keyword evidence="1" id="KW-0472">Membrane</keyword>
<keyword evidence="1" id="KW-1133">Transmembrane helix</keyword>
<dbReference type="KEGG" id="bxy:BXY_03560"/>
<dbReference type="eggNOG" id="ENOG5032PPH">
    <property type="taxonomic scope" value="Bacteria"/>
</dbReference>
<feature type="transmembrane region" description="Helical" evidence="1">
    <location>
        <begin position="88"/>
        <end position="110"/>
    </location>
</feature>
<gene>
    <name evidence="2" type="ORF">BXY_03560</name>
</gene>